<evidence type="ECO:0000256" key="3">
    <source>
        <dbReference type="ARBA" id="ARBA00022723"/>
    </source>
</evidence>
<keyword evidence="5" id="KW-0276">Fatty acid metabolism</keyword>
<dbReference type="SUPFAM" id="SSF48264">
    <property type="entry name" value="Cytochrome P450"/>
    <property type="match status" value="1"/>
</dbReference>
<dbReference type="PRINTS" id="PR00465">
    <property type="entry name" value="EP450IV"/>
</dbReference>
<comment type="similarity">
    <text evidence="1">Belongs to the cytochrome P450 family.</text>
</comment>
<dbReference type="InterPro" id="IPR001128">
    <property type="entry name" value="Cyt_P450"/>
</dbReference>
<organism evidence="11 13">
    <name type="scientific">Rhodamnia argentea</name>
    <dbReference type="NCBI Taxonomy" id="178133"/>
    <lineage>
        <taxon>Eukaryota</taxon>
        <taxon>Viridiplantae</taxon>
        <taxon>Streptophyta</taxon>
        <taxon>Embryophyta</taxon>
        <taxon>Tracheophyta</taxon>
        <taxon>Spermatophyta</taxon>
        <taxon>Magnoliopsida</taxon>
        <taxon>eudicotyledons</taxon>
        <taxon>Gunneridae</taxon>
        <taxon>Pentapetalae</taxon>
        <taxon>rosids</taxon>
        <taxon>malvids</taxon>
        <taxon>Myrtales</taxon>
        <taxon>Myrtaceae</taxon>
        <taxon>Myrtoideae</taxon>
        <taxon>Myrteae</taxon>
        <taxon>Australasian group</taxon>
        <taxon>Rhodamnia</taxon>
    </lineage>
</organism>
<keyword evidence="6" id="KW-0408">Iron</keyword>
<evidence type="ECO:0000313" key="11">
    <source>
        <dbReference type="Proteomes" id="UP000827889"/>
    </source>
</evidence>
<dbReference type="CDD" id="cd11071">
    <property type="entry name" value="CYP74"/>
    <property type="match status" value="1"/>
</dbReference>
<evidence type="ECO:0000256" key="7">
    <source>
        <dbReference type="ARBA" id="ARBA00023098"/>
    </source>
</evidence>
<keyword evidence="8" id="KW-0275">Fatty acid biosynthesis</keyword>
<dbReference type="RefSeq" id="XP_048130883.1">
    <property type="nucleotide sequence ID" value="XM_048274926.1"/>
</dbReference>
<dbReference type="Pfam" id="PF00067">
    <property type="entry name" value="p450"/>
    <property type="match status" value="1"/>
</dbReference>
<evidence type="ECO:0000256" key="8">
    <source>
        <dbReference type="ARBA" id="ARBA00023160"/>
    </source>
</evidence>
<feature type="compositionally biased region" description="Low complexity" evidence="10">
    <location>
        <begin position="40"/>
        <end position="58"/>
    </location>
</feature>
<reference evidence="11 12" key="1">
    <citation type="submission" date="2025-05" db="UniProtKB">
        <authorList>
            <consortium name="RefSeq"/>
        </authorList>
    </citation>
    <scope>NUCLEOTIDE SEQUENCE [LARGE SCALE GENOMIC DNA]</scope>
    <source>
        <tissue evidence="12 13">Leaf</tissue>
    </source>
</reference>
<keyword evidence="9" id="KW-0456">Lyase</keyword>
<keyword evidence="7" id="KW-0443">Lipid metabolism</keyword>
<evidence type="ECO:0000256" key="1">
    <source>
        <dbReference type="ARBA" id="ARBA00010617"/>
    </source>
</evidence>
<evidence type="ECO:0000256" key="10">
    <source>
        <dbReference type="SAM" id="MobiDB-lite"/>
    </source>
</evidence>
<evidence type="ECO:0000256" key="4">
    <source>
        <dbReference type="ARBA" id="ARBA00022767"/>
    </source>
</evidence>
<dbReference type="RefSeq" id="XP_048130884.1">
    <property type="nucleotide sequence ID" value="XM_048274927.1"/>
</dbReference>
<dbReference type="InterPro" id="IPR036396">
    <property type="entry name" value="Cyt_P450_sf"/>
</dbReference>
<dbReference type="Proteomes" id="UP000827889">
    <property type="component" value="Chromosome 2"/>
</dbReference>
<keyword evidence="2" id="KW-0444">Lipid biosynthesis</keyword>
<protein>
    <submittedName>
        <fullName evidence="12 13">Allene oxide synthase 1, chloroplastic</fullName>
    </submittedName>
</protein>
<evidence type="ECO:0000256" key="6">
    <source>
        <dbReference type="ARBA" id="ARBA00023004"/>
    </source>
</evidence>
<keyword evidence="4" id="KW-0925">Oxylipin biosynthesis</keyword>
<dbReference type="InterPro" id="IPR002403">
    <property type="entry name" value="Cyt_P450_E_grp-IV"/>
</dbReference>
<evidence type="ECO:0000256" key="9">
    <source>
        <dbReference type="ARBA" id="ARBA00023239"/>
    </source>
</evidence>
<proteinExistence type="inferred from homology"/>
<keyword evidence="3" id="KW-0479">Metal-binding</keyword>
<dbReference type="Gene3D" id="1.10.630.10">
    <property type="entry name" value="Cytochrome P450"/>
    <property type="match status" value="1"/>
</dbReference>
<dbReference type="PANTHER" id="PTHR24286">
    <property type="entry name" value="CYTOCHROME P450 26"/>
    <property type="match status" value="1"/>
</dbReference>
<evidence type="ECO:0000256" key="5">
    <source>
        <dbReference type="ARBA" id="ARBA00022832"/>
    </source>
</evidence>
<feature type="region of interest" description="Disordered" evidence="10">
    <location>
        <begin position="1"/>
        <end position="72"/>
    </location>
</feature>
<dbReference type="GeneID" id="115751636"/>
<evidence type="ECO:0000313" key="13">
    <source>
        <dbReference type="RefSeq" id="XP_048130884.1"/>
    </source>
</evidence>
<gene>
    <name evidence="12 13" type="primary">LOC115751636</name>
</gene>
<accession>A0ABM3H2R5</accession>
<name>A0ABM3H2R5_9MYRT</name>
<dbReference type="PANTHER" id="PTHR24286:SF255">
    <property type="entry name" value="ALLENE OXIDE SYNTHASE, CHLOROPLASTIC"/>
    <property type="match status" value="1"/>
</dbReference>
<keyword evidence="11" id="KW-1185">Reference proteome</keyword>
<evidence type="ECO:0000313" key="12">
    <source>
        <dbReference type="RefSeq" id="XP_048130883.1"/>
    </source>
</evidence>
<evidence type="ECO:0000256" key="2">
    <source>
        <dbReference type="ARBA" id="ARBA00022516"/>
    </source>
</evidence>
<feature type="compositionally biased region" description="Polar residues" evidence="10">
    <location>
        <begin position="1"/>
        <end position="14"/>
    </location>
</feature>
<sequence length="536" mass="59680">MASTSLTFCTSQLRPTKHNHSASRRGPPALRLPARRRRIAASVSDKPAAPPAVVASPLGPGPGPDPKPKLPLRKIPGDYGLPLVGPFKDRQDYFYNQGRDEFFKSRIQKYGSTVYRANLPPGPFISQNPRVVVLLDGKSFPVLFDITKVEKRDLFTGTFMPSTELTGGYRVLSYLDPSEPAHAKLKKLMFFLLKSRRDHVIPEFHSSFTQLFENLEADLAAKGKAGFGDANDQAAFNFLARSLYGVNPADTKLGLDGPKLVGKWVVFQIGPLLTLGLPKLVEDLVIHTFRLPPFLVKEDYKRLYDFFNSSSGSVLDEAERMGISREEACHNLLFATCFNSFGGMKIFFPNMIKWIGRAGGKLHAELAREIRSAVRDAGGKVTMAAMEQMPLMKSVVYEALRIEPPVPLQYGKAKRDLVIESHDAAYKVKEGEMIFGYQPFATRDPRIFERAEEFVADRFVGEEGERLLRHVLWSNGPETENPTLGNKQCAGKDFVVLVSRLLVVELFLRYDSFDIEVGTSALGASVTLTSLKRASF</sequence>